<proteinExistence type="predicted"/>
<dbReference type="Proteomes" id="UP000029736">
    <property type="component" value="Unassembled WGS sequence"/>
</dbReference>
<accession>A0A098S181</accession>
<dbReference type="STRING" id="1524460.IX84_30950"/>
<evidence type="ECO:0000313" key="2">
    <source>
        <dbReference type="Proteomes" id="UP000029736"/>
    </source>
</evidence>
<name>A0A098S181_9BACT</name>
<reference evidence="1 2" key="1">
    <citation type="journal article" date="2014" name="Int. J. Syst. Evol. Microbiol.">
        <title>Phaeodactylibacter xiamenensis gen. nov., sp. nov., a member of the family Saprospiraceae isolated from the marine alga Phaeodactylum tricornutum.</title>
        <authorList>
            <person name="Chen Z.Jr."/>
            <person name="Lei X."/>
            <person name="Lai Q."/>
            <person name="Li Y."/>
            <person name="Zhang B."/>
            <person name="Zhang J."/>
            <person name="Zhang H."/>
            <person name="Yang L."/>
            <person name="Zheng W."/>
            <person name="Tian Y."/>
            <person name="Yu Z."/>
            <person name="Xu H.Jr."/>
            <person name="Zheng T."/>
        </authorList>
    </citation>
    <scope>NUCLEOTIDE SEQUENCE [LARGE SCALE GENOMIC DNA]</scope>
    <source>
        <strain evidence="1 2">KD52</strain>
    </source>
</reference>
<evidence type="ECO:0000313" key="1">
    <source>
        <dbReference type="EMBL" id="KGE84882.1"/>
    </source>
</evidence>
<dbReference type="EMBL" id="JPOS01000101">
    <property type="protein sequence ID" value="KGE84882.1"/>
    <property type="molecule type" value="Genomic_DNA"/>
</dbReference>
<protein>
    <submittedName>
        <fullName evidence="1">Uncharacterized protein</fullName>
    </submittedName>
</protein>
<dbReference type="AlphaFoldDB" id="A0A098S181"/>
<comment type="caution">
    <text evidence="1">The sequence shown here is derived from an EMBL/GenBank/DDBJ whole genome shotgun (WGS) entry which is preliminary data.</text>
</comment>
<organism evidence="1 2">
    <name type="scientific">Phaeodactylibacter xiamenensis</name>
    <dbReference type="NCBI Taxonomy" id="1524460"/>
    <lineage>
        <taxon>Bacteria</taxon>
        <taxon>Pseudomonadati</taxon>
        <taxon>Bacteroidota</taxon>
        <taxon>Saprospiria</taxon>
        <taxon>Saprospirales</taxon>
        <taxon>Haliscomenobacteraceae</taxon>
        <taxon>Phaeodactylibacter</taxon>
    </lineage>
</organism>
<gene>
    <name evidence="1" type="ORF">IX84_30950</name>
</gene>
<sequence>MAWGAFSCTKPGDLLEGTFVNVQTDLLVNPMTIQVLNYDGGEVPRDISVTAYGADKDQIFTVLGERELTLSYSNADKNAAFLSLAVRRIVEFDEQDPLEFTLKFEAEGYMPLFRTFRLTNNTDRRMHNIRMLPIGANLDGLNQETVSIQQGSNGTTERYSARTPSANNNQRVSVEVAPNTRMMDSNGKTISGNVDAYVVSYDYTNRITNKVAPASLFSNNARAKNGESLGQLNFAPVAVYSIDMYGAEGEVKQFDKPVKVQVEIPFGTPHPETGAPIKPGDELEAWSFNESIGDWQEEGRASVISENGGKLIAEFEQTHLSTWFFGGRRYCNPPTKFFIENVNQPQNGPQTFYYVEVINTLNGNIVGTFNNTRFYDGEIITLIVPANFQNAPAVVQFEIYQFEGDATPLYTSPLFAPCGDQLTINLDDVLAPPAGLGTTFFVDVAGTCSSTFSNLVVRPTLPIQFRPSGNTGWNPLGWLDEGEGSTMALEKGEYYDFRISYRTLERCVFNLQVPTADSTVIIESSVYNYGPGMPFMETIDVDYVDTDNDGIEETVFFNYTNINVPDQACQEYIDFLNAPIN</sequence>
<keyword evidence="2" id="KW-1185">Reference proteome</keyword>